<protein>
    <recommendedName>
        <fullName evidence="6">Asparaginase</fullName>
    </recommendedName>
</protein>
<gene>
    <name evidence="4" type="ORF">UREG_05208</name>
</gene>
<sequence>MASSEASMTAIYVHAGAGFHSHQSEEIHLWVCNQAATLAMAVLKSGGNAVDAVEVAIKFLEDHEITNAGYGSNLTINGTVECDATIVDHLGRSGAVGAVEHVKNPIALARVVLDTSTKPLAFNRVPPNLISGAGAVEFAYEQGIPVLPPNSLVSKGARERWIRWNHELQQLELQRQEQEWEAGYRLSRKSTAKKAGHGFGNSSPGSSHRSGRSINSPRNLGRVDYTPSPDGSVREALTYEMDLDTAAYGHSVDALPDDGASDADADEETDLDYDEHLVNLTSVIPLFTENGPSTPVNPSPPNSPHSMSSITDTDRIDLDTEELATSKAEEQFVGSDDDISDTVGAIAIDCYGNIAAGSSSGGIGMKHCGRTGPAALVGVGTAVVPSNASDELGTCTAAVTSGTGEHMATTMAAGVCAERIYNSTRKASTGPGILEEVTEDEALKAMIENEFMGHPGVKASHCHAAIGIMAVKKTNKGIALYFGHNTDSFAIASMTTEDPEPCCLMSRNKGNGKVAQGGRFTKLSGGKSRYKPK</sequence>
<dbReference type="HOGENOM" id="CLU_021603_5_2_1"/>
<feature type="region of interest" description="Disordered" evidence="3">
    <location>
        <begin position="511"/>
        <end position="533"/>
    </location>
</feature>
<accession>C4JRW9</accession>
<dbReference type="InParanoid" id="C4JRW9"/>
<organism evidence="4 5">
    <name type="scientific">Uncinocarpus reesii (strain UAMH 1704)</name>
    <dbReference type="NCBI Taxonomy" id="336963"/>
    <lineage>
        <taxon>Eukaryota</taxon>
        <taxon>Fungi</taxon>
        <taxon>Dikarya</taxon>
        <taxon>Ascomycota</taxon>
        <taxon>Pezizomycotina</taxon>
        <taxon>Eurotiomycetes</taxon>
        <taxon>Eurotiomycetidae</taxon>
        <taxon>Onygenales</taxon>
        <taxon>Onygenaceae</taxon>
        <taxon>Uncinocarpus</taxon>
    </lineage>
</organism>
<dbReference type="GeneID" id="8438181"/>
<evidence type="ECO:0000313" key="5">
    <source>
        <dbReference type="Proteomes" id="UP000002058"/>
    </source>
</evidence>
<dbReference type="STRING" id="336963.C4JRW9"/>
<dbReference type="VEuPathDB" id="FungiDB:UREG_05208"/>
<dbReference type="Proteomes" id="UP000002058">
    <property type="component" value="Unassembled WGS sequence"/>
</dbReference>
<dbReference type="MEROPS" id="T02.004"/>
<dbReference type="GO" id="GO:0004298">
    <property type="term" value="F:threonine-type endopeptidase activity"/>
    <property type="evidence" value="ECO:0007669"/>
    <property type="project" value="InterPro"/>
</dbReference>
<dbReference type="CDD" id="cd04514">
    <property type="entry name" value="Taspase1_like"/>
    <property type="match status" value="1"/>
</dbReference>
<dbReference type="EMBL" id="CH476617">
    <property type="protein sequence ID" value="EEP80366.1"/>
    <property type="molecule type" value="Genomic_DNA"/>
</dbReference>
<dbReference type="AlphaFoldDB" id="C4JRW9"/>
<dbReference type="InterPro" id="IPR029055">
    <property type="entry name" value="Ntn_hydrolases_N"/>
</dbReference>
<dbReference type="KEGG" id="ure:UREG_05208"/>
<dbReference type="PANTHER" id="PTHR10188">
    <property type="entry name" value="L-ASPARAGINASE"/>
    <property type="match status" value="1"/>
</dbReference>
<dbReference type="Pfam" id="PF01112">
    <property type="entry name" value="Asparaginase_2"/>
    <property type="match status" value="2"/>
</dbReference>
<feature type="region of interest" description="Disordered" evidence="3">
    <location>
        <begin position="289"/>
        <end position="311"/>
    </location>
</feature>
<dbReference type="eggNOG" id="KOG1592">
    <property type="taxonomic scope" value="Eukaryota"/>
</dbReference>
<feature type="region of interest" description="Disordered" evidence="3">
    <location>
        <begin position="191"/>
        <end position="232"/>
    </location>
</feature>
<evidence type="ECO:0000256" key="2">
    <source>
        <dbReference type="PIRSR" id="PIRSR600246-3"/>
    </source>
</evidence>
<dbReference type="InterPro" id="IPR000246">
    <property type="entry name" value="Peptidase_T2"/>
</dbReference>
<dbReference type="OrthoDB" id="77601at2759"/>
<dbReference type="PANTHER" id="PTHR10188:SF8">
    <property type="entry name" value="THREONINE ASPARTASE 1"/>
    <property type="match status" value="1"/>
</dbReference>
<evidence type="ECO:0008006" key="6">
    <source>
        <dbReference type="Google" id="ProtNLM"/>
    </source>
</evidence>
<proteinExistence type="predicted"/>
<dbReference type="OMA" id="MKHRGRI"/>
<dbReference type="GO" id="GO:0005737">
    <property type="term" value="C:cytoplasm"/>
    <property type="evidence" value="ECO:0007669"/>
    <property type="project" value="TreeGrafter"/>
</dbReference>
<dbReference type="GO" id="GO:0051604">
    <property type="term" value="P:protein maturation"/>
    <property type="evidence" value="ECO:0007669"/>
    <property type="project" value="TreeGrafter"/>
</dbReference>
<dbReference type="Gene3D" id="3.60.20.30">
    <property type="entry name" value="(Glycosyl)asparaginase"/>
    <property type="match status" value="1"/>
</dbReference>
<dbReference type="FunFam" id="3.60.20.30:FF:000007">
    <property type="entry name" value="Similar to threonine aspartase"/>
    <property type="match status" value="1"/>
</dbReference>
<reference evidence="5" key="1">
    <citation type="journal article" date="2009" name="Genome Res.">
        <title>Comparative genomic analyses of the human fungal pathogens Coccidioides and their relatives.</title>
        <authorList>
            <person name="Sharpton T.J."/>
            <person name="Stajich J.E."/>
            <person name="Rounsley S.D."/>
            <person name="Gardner M.J."/>
            <person name="Wortman J.R."/>
            <person name="Jordar V.S."/>
            <person name="Maiti R."/>
            <person name="Kodira C.D."/>
            <person name="Neafsey D.E."/>
            <person name="Zeng Q."/>
            <person name="Hung C.-Y."/>
            <person name="McMahan C."/>
            <person name="Muszewska A."/>
            <person name="Grynberg M."/>
            <person name="Mandel M.A."/>
            <person name="Kellner E.M."/>
            <person name="Barker B.M."/>
            <person name="Galgiani J.N."/>
            <person name="Orbach M.J."/>
            <person name="Kirkland T.N."/>
            <person name="Cole G.T."/>
            <person name="Henn M.R."/>
            <person name="Birren B.W."/>
            <person name="Taylor J.W."/>
        </authorList>
    </citation>
    <scope>NUCLEOTIDE SEQUENCE [LARGE SCALE GENOMIC DNA]</scope>
    <source>
        <strain evidence="5">UAMH 1704</strain>
    </source>
</reference>
<name>C4JRW9_UNCRE</name>
<evidence type="ECO:0000313" key="4">
    <source>
        <dbReference type="EMBL" id="EEP80366.1"/>
    </source>
</evidence>
<evidence type="ECO:0000256" key="3">
    <source>
        <dbReference type="SAM" id="MobiDB-lite"/>
    </source>
</evidence>
<dbReference type="SUPFAM" id="SSF56235">
    <property type="entry name" value="N-terminal nucleophile aminohydrolases (Ntn hydrolases)"/>
    <property type="match status" value="1"/>
</dbReference>
<evidence type="ECO:0000256" key="1">
    <source>
        <dbReference type="PIRSR" id="PIRSR600246-1"/>
    </source>
</evidence>
<keyword evidence="5" id="KW-1185">Reference proteome</keyword>
<dbReference type="RefSeq" id="XP_002584519.1">
    <property type="nucleotide sequence ID" value="XM_002584473.1"/>
</dbReference>
<feature type="active site" description="Nucleophile" evidence="1">
    <location>
        <position position="342"/>
    </location>
</feature>
<feature type="site" description="Cleavage; by autolysis" evidence="2">
    <location>
        <begin position="341"/>
        <end position="342"/>
    </location>
</feature>
<dbReference type="InterPro" id="IPR037464">
    <property type="entry name" value="Taspase1"/>
</dbReference>